<proteinExistence type="predicted"/>
<dbReference type="AlphaFoldDB" id="A0A0E9PJA2"/>
<dbReference type="EMBL" id="GBXM01104230">
    <property type="protein sequence ID" value="JAH04347.1"/>
    <property type="molecule type" value="Transcribed_RNA"/>
</dbReference>
<accession>A0A0E9PJA2</accession>
<organism evidence="1">
    <name type="scientific">Anguilla anguilla</name>
    <name type="common">European freshwater eel</name>
    <name type="synonym">Muraena anguilla</name>
    <dbReference type="NCBI Taxonomy" id="7936"/>
    <lineage>
        <taxon>Eukaryota</taxon>
        <taxon>Metazoa</taxon>
        <taxon>Chordata</taxon>
        <taxon>Craniata</taxon>
        <taxon>Vertebrata</taxon>
        <taxon>Euteleostomi</taxon>
        <taxon>Actinopterygii</taxon>
        <taxon>Neopterygii</taxon>
        <taxon>Teleostei</taxon>
        <taxon>Anguilliformes</taxon>
        <taxon>Anguillidae</taxon>
        <taxon>Anguilla</taxon>
    </lineage>
</organism>
<reference evidence="1" key="2">
    <citation type="journal article" date="2015" name="Fish Shellfish Immunol.">
        <title>Early steps in the European eel (Anguilla anguilla)-Vibrio vulnificus interaction in the gills: Role of the RtxA13 toxin.</title>
        <authorList>
            <person name="Callol A."/>
            <person name="Pajuelo D."/>
            <person name="Ebbesson L."/>
            <person name="Teles M."/>
            <person name="MacKenzie S."/>
            <person name="Amaro C."/>
        </authorList>
    </citation>
    <scope>NUCLEOTIDE SEQUENCE</scope>
</reference>
<protein>
    <submittedName>
        <fullName evidence="1">Uncharacterized protein</fullName>
    </submittedName>
</protein>
<sequence length="20" mass="2328">MAEFILPLRNSMWVIGSSFE</sequence>
<name>A0A0E9PJA2_ANGAN</name>
<evidence type="ECO:0000313" key="1">
    <source>
        <dbReference type="EMBL" id="JAH04347.1"/>
    </source>
</evidence>
<reference evidence="1" key="1">
    <citation type="submission" date="2014-11" db="EMBL/GenBank/DDBJ databases">
        <authorList>
            <person name="Amaro Gonzalez C."/>
        </authorList>
    </citation>
    <scope>NUCLEOTIDE SEQUENCE</scope>
</reference>